<dbReference type="Proteomes" id="UP000029981">
    <property type="component" value="Chromosome 3"/>
</dbReference>
<organism evidence="1 2">
    <name type="scientific">Cucumis sativus</name>
    <name type="common">Cucumber</name>
    <dbReference type="NCBI Taxonomy" id="3659"/>
    <lineage>
        <taxon>Eukaryota</taxon>
        <taxon>Viridiplantae</taxon>
        <taxon>Streptophyta</taxon>
        <taxon>Embryophyta</taxon>
        <taxon>Tracheophyta</taxon>
        <taxon>Spermatophyta</taxon>
        <taxon>Magnoliopsida</taxon>
        <taxon>eudicotyledons</taxon>
        <taxon>Gunneridae</taxon>
        <taxon>Pentapetalae</taxon>
        <taxon>rosids</taxon>
        <taxon>fabids</taxon>
        <taxon>Cucurbitales</taxon>
        <taxon>Cucurbitaceae</taxon>
        <taxon>Benincaseae</taxon>
        <taxon>Cucumis</taxon>
    </lineage>
</organism>
<dbReference type="Gramene" id="KGN56543">
    <property type="protein sequence ID" value="KGN56543"/>
    <property type="gene ID" value="Csa_3G123160"/>
</dbReference>
<sequence>MKHYKKSVVFRPYHASAYIHKGVRANPPDVHGVVEKEVGVSASGEGFTTRNENASKCHTPDAVNANKWSTSTIGDFRCSIPCKGRSEGANK</sequence>
<dbReference type="EMBL" id="CM002924">
    <property type="protein sequence ID" value="KGN56543.1"/>
    <property type="molecule type" value="Genomic_DNA"/>
</dbReference>
<protein>
    <submittedName>
        <fullName evidence="1">Uncharacterized protein</fullName>
    </submittedName>
</protein>
<name>A0A0A0L4A4_CUCSA</name>
<proteinExistence type="predicted"/>
<reference evidence="1 2" key="3">
    <citation type="journal article" date="2010" name="BMC Genomics">
        <title>Transcriptome sequencing and comparative analysis of cucumber flowers with different sex types.</title>
        <authorList>
            <person name="Guo S."/>
            <person name="Zheng Y."/>
            <person name="Joung J.G."/>
            <person name="Liu S."/>
            <person name="Zhang Z."/>
            <person name="Crasta O.R."/>
            <person name="Sobral B.W."/>
            <person name="Xu Y."/>
            <person name="Huang S."/>
            <person name="Fei Z."/>
        </authorList>
    </citation>
    <scope>NUCLEOTIDE SEQUENCE [LARGE SCALE GENOMIC DNA]</scope>
    <source>
        <strain evidence="2">cv. 9930</strain>
    </source>
</reference>
<reference evidence="1 2" key="4">
    <citation type="journal article" date="2011" name="BMC Genomics">
        <title>RNA-Seq improves annotation of protein-coding genes in the cucumber genome.</title>
        <authorList>
            <person name="Li Z."/>
            <person name="Zhang Z."/>
            <person name="Yan P."/>
            <person name="Huang S."/>
            <person name="Fei Z."/>
            <person name="Lin K."/>
        </authorList>
    </citation>
    <scope>NUCLEOTIDE SEQUENCE [LARGE SCALE GENOMIC DNA]</scope>
    <source>
        <strain evidence="2">cv. 9930</strain>
    </source>
</reference>
<keyword evidence="2" id="KW-1185">Reference proteome</keyword>
<reference evidence="1 2" key="1">
    <citation type="journal article" date="2009" name="Nat. Genet.">
        <title>The genome of the cucumber, Cucumis sativus L.</title>
        <authorList>
            <person name="Huang S."/>
            <person name="Li R."/>
            <person name="Zhang Z."/>
            <person name="Li L."/>
            <person name="Gu X."/>
            <person name="Fan W."/>
            <person name="Lucas W.J."/>
            <person name="Wang X."/>
            <person name="Xie B."/>
            <person name="Ni P."/>
            <person name="Ren Y."/>
            <person name="Zhu H."/>
            <person name="Li J."/>
            <person name="Lin K."/>
            <person name="Jin W."/>
            <person name="Fei Z."/>
            <person name="Li G."/>
            <person name="Staub J."/>
            <person name="Kilian A."/>
            <person name="van der Vossen E.A."/>
            <person name="Wu Y."/>
            <person name="Guo J."/>
            <person name="He J."/>
            <person name="Jia Z."/>
            <person name="Ren Y."/>
            <person name="Tian G."/>
            <person name="Lu Y."/>
            <person name="Ruan J."/>
            <person name="Qian W."/>
            <person name="Wang M."/>
            <person name="Huang Q."/>
            <person name="Li B."/>
            <person name="Xuan Z."/>
            <person name="Cao J."/>
            <person name="Asan"/>
            <person name="Wu Z."/>
            <person name="Zhang J."/>
            <person name="Cai Q."/>
            <person name="Bai Y."/>
            <person name="Zhao B."/>
            <person name="Han Y."/>
            <person name="Li Y."/>
            <person name="Li X."/>
            <person name="Wang S."/>
            <person name="Shi Q."/>
            <person name="Liu S."/>
            <person name="Cho W.K."/>
            <person name="Kim J.Y."/>
            <person name="Xu Y."/>
            <person name="Heller-Uszynska K."/>
            <person name="Miao H."/>
            <person name="Cheng Z."/>
            <person name="Zhang S."/>
            <person name="Wu J."/>
            <person name="Yang Y."/>
            <person name="Kang H."/>
            <person name="Li M."/>
            <person name="Liang H."/>
            <person name="Ren X."/>
            <person name="Shi Z."/>
            <person name="Wen M."/>
            <person name="Jian M."/>
            <person name="Yang H."/>
            <person name="Zhang G."/>
            <person name="Yang Z."/>
            <person name="Chen R."/>
            <person name="Liu S."/>
            <person name="Li J."/>
            <person name="Ma L."/>
            <person name="Liu H."/>
            <person name="Zhou Y."/>
            <person name="Zhao J."/>
            <person name="Fang X."/>
            <person name="Li G."/>
            <person name="Fang L."/>
            <person name="Li Y."/>
            <person name="Liu D."/>
            <person name="Zheng H."/>
            <person name="Zhang Y."/>
            <person name="Qin N."/>
            <person name="Li Z."/>
            <person name="Yang G."/>
            <person name="Yang S."/>
            <person name="Bolund L."/>
            <person name="Kristiansen K."/>
            <person name="Zheng H."/>
            <person name="Li S."/>
            <person name="Zhang X."/>
            <person name="Yang H."/>
            <person name="Wang J."/>
            <person name="Sun R."/>
            <person name="Zhang B."/>
            <person name="Jiang S."/>
            <person name="Wang J."/>
            <person name="Du Y."/>
            <person name="Li S."/>
        </authorList>
    </citation>
    <scope>NUCLEOTIDE SEQUENCE [LARGE SCALE GENOMIC DNA]</scope>
    <source>
        <strain evidence="2">cv. 9930</strain>
    </source>
</reference>
<gene>
    <name evidence="1" type="ORF">Csa_3G123160</name>
</gene>
<evidence type="ECO:0000313" key="1">
    <source>
        <dbReference type="EMBL" id="KGN56543.1"/>
    </source>
</evidence>
<evidence type="ECO:0000313" key="2">
    <source>
        <dbReference type="Proteomes" id="UP000029981"/>
    </source>
</evidence>
<accession>A0A0A0L4A4</accession>
<reference evidence="1 2" key="2">
    <citation type="journal article" date="2009" name="PLoS ONE">
        <title>An integrated genetic and cytogenetic map of the cucumber genome.</title>
        <authorList>
            <person name="Ren Y."/>
            <person name="Zhang Z."/>
            <person name="Liu J."/>
            <person name="Staub J.E."/>
            <person name="Han Y."/>
            <person name="Cheng Z."/>
            <person name="Li X."/>
            <person name="Lu J."/>
            <person name="Miao H."/>
            <person name="Kang H."/>
            <person name="Xie B."/>
            <person name="Gu X."/>
            <person name="Wang X."/>
            <person name="Du Y."/>
            <person name="Jin W."/>
            <person name="Huang S."/>
        </authorList>
    </citation>
    <scope>NUCLEOTIDE SEQUENCE [LARGE SCALE GENOMIC DNA]</scope>
    <source>
        <strain evidence="2">cv. 9930</strain>
    </source>
</reference>
<dbReference type="AlphaFoldDB" id="A0A0A0L4A4"/>